<dbReference type="Proteomes" id="UP000193560">
    <property type="component" value="Unassembled WGS sequence"/>
</dbReference>
<dbReference type="SMART" id="SM00220">
    <property type="entry name" value="S_TKc"/>
    <property type="match status" value="1"/>
</dbReference>
<sequence>MHLLQHPNICRLEEWTCEGSDYYMFLEYVNGGQLLDYIIRHGKLKEKQARRFSRQIVSALDYCHRNAIVHRDLKIENILITSDENIKIIDFGLSNFYSSKSLLNTFCGSLYFAAPELLRARDYIGPEVDIWSFGVVLFVLVCGRVPFDDTSLPVLHQKIKAGIVDYPDHLSKECVDLLTKILQVDPKRRESLAFVRNHPWMNKGYNTAINSHLLHRPPLDVIDDDIVQRMHEYGFGQPEDIHERLQLTLASQEYQSSSIQQQQQQQKQQQQQQQYHTVNLPSTTTNSNLGSLLRWRRFRNGSEGSMLGNINTQLEQIHDPLVSIYFLVQERKALD</sequence>
<keyword evidence="6" id="KW-0067">ATP-binding</keyword>
<name>A0A1X2IZU4_9FUNG</name>
<keyword evidence="4" id="KW-0547">Nucleotide-binding</keyword>
<keyword evidence="10" id="KW-1185">Reference proteome</keyword>
<dbReference type="InterPro" id="IPR000719">
    <property type="entry name" value="Prot_kinase_dom"/>
</dbReference>
<dbReference type="AlphaFoldDB" id="A0A1X2IZU4"/>
<organism evidence="9 10">
    <name type="scientific">Absidia repens</name>
    <dbReference type="NCBI Taxonomy" id="90262"/>
    <lineage>
        <taxon>Eukaryota</taxon>
        <taxon>Fungi</taxon>
        <taxon>Fungi incertae sedis</taxon>
        <taxon>Mucoromycota</taxon>
        <taxon>Mucoromycotina</taxon>
        <taxon>Mucoromycetes</taxon>
        <taxon>Mucorales</taxon>
        <taxon>Cunninghamellaceae</taxon>
        <taxon>Absidia</taxon>
    </lineage>
</organism>
<keyword evidence="2" id="KW-0723">Serine/threonine-protein kinase</keyword>
<evidence type="ECO:0000313" key="10">
    <source>
        <dbReference type="Proteomes" id="UP000193560"/>
    </source>
</evidence>
<dbReference type="InterPro" id="IPR011009">
    <property type="entry name" value="Kinase-like_dom_sf"/>
</dbReference>
<evidence type="ECO:0000256" key="4">
    <source>
        <dbReference type="ARBA" id="ARBA00022741"/>
    </source>
</evidence>
<dbReference type="Gene3D" id="1.10.510.10">
    <property type="entry name" value="Transferase(Phosphotransferase) domain 1"/>
    <property type="match status" value="1"/>
</dbReference>
<feature type="region of interest" description="Disordered" evidence="7">
    <location>
        <begin position="258"/>
        <end position="285"/>
    </location>
</feature>
<evidence type="ECO:0000256" key="3">
    <source>
        <dbReference type="ARBA" id="ARBA00022679"/>
    </source>
</evidence>
<dbReference type="PANTHER" id="PTHR24346:SF82">
    <property type="entry name" value="KP78A-RELATED"/>
    <property type="match status" value="1"/>
</dbReference>
<dbReference type="GO" id="GO:0035556">
    <property type="term" value="P:intracellular signal transduction"/>
    <property type="evidence" value="ECO:0007669"/>
    <property type="project" value="TreeGrafter"/>
</dbReference>
<dbReference type="PROSITE" id="PS50011">
    <property type="entry name" value="PROTEIN_KINASE_DOM"/>
    <property type="match status" value="1"/>
</dbReference>
<dbReference type="STRING" id="90262.A0A1X2IZU4"/>
<proteinExistence type="inferred from homology"/>
<accession>A0A1X2IZU4</accession>
<dbReference type="InterPro" id="IPR008271">
    <property type="entry name" value="Ser/Thr_kinase_AS"/>
</dbReference>
<dbReference type="Pfam" id="PF00069">
    <property type="entry name" value="Pkinase"/>
    <property type="match status" value="1"/>
</dbReference>
<dbReference type="GO" id="GO:0000226">
    <property type="term" value="P:microtubule cytoskeleton organization"/>
    <property type="evidence" value="ECO:0007669"/>
    <property type="project" value="TreeGrafter"/>
</dbReference>
<dbReference type="FunFam" id="1.10.510.10:FF:000571">
    <property type="entry name" value="Maternal embryonic leucine zipper kinase"/>
    <property type="match status" value="1"/>
</dbReference>
<comment type="similarity">
    <text evidence="1">Belongs to the protein kinase superfamily. CAMK Ser/Thr protein kinase family. NIM1 subfamily.</text>
</comment>
<dbReference type="SUPFAM" id="SSF56112">
    <property type="entry name" value="Protein kinase-like (PK-like)"/>
    <property type="match status" value="1"/>
</dbReference>
<keyword evidence="3" id="KW-0808">Transferase</keyword>
<evidence type="ECO:0000256" key="1">
    <source>
        <dbReference type="ARBA" id="ARBA00010791"/>
    </source>
</evidence>
<dbReference type="GO" id="GO:0005737">
    <property type="term" value="C:cytoplasm"/>
    <property type="evidence" value="ECO:0007669"/>
    <property type="project" value="TreeGrafter"/>
</dbReference>
<dbReference type="EMBL" id="MCGE01000001">
    <property type="protein sequence ID" value="ORZ25109.1"/>
    <property type="molecule type" value="Genomic_DNA"/>
</dbReference>
<dbReference type="OrthoDB" id="193931at2759"/>
<dbReference type="GO" id="GO:0004674">
    <property type="term" value="F:protein serine/threonine kinase activity"/>
    <property type="evidence" value="ECO:0007669"/>
    <property type="project" value="UniProtKB-KW"/>
</dbReference>
<evidence type="ECO:0000256" key="7">
    <source>
        <dbReference type="SAM" id="MobiDB-lite"/>
    </source>
</evidence>
<feature type="compositionally biased region" description="Polar residues" evidence="7">
    <location>
        <begin position="275"/>
        <end position="285"/>
    </location>
</feature>
<evidence type="ECO:0000256" key="6">
    <source>
        <dbReference type="ARBA" id="ARBA00022840"/>
    </source>
</evidence>
<protein>
    <submittedName>
        <fullName evidence="9">Kinase-like domain-containing protein</fullName>
    </submittedName>
</protein>
<gene>
    <name evidence="9" type="ORF">BCR42DRAFT_314567</name>
</gene>
<evidence type="ECO:0000313" key="9">
    <source>
        <dbReference type="EMBL" id="ORZ25109.1"/>
    </source>
</evidence>
<comment type="caution">
    <text evidence="9">The sequence shown here is derived from an EMBL/GenBank/DDBJ whole genome shotgun (WGS) entry which is preliminary data.</text>
</comment>
<dbReference type="PROSITE" id="PS00108">
    <property type="entry name" value="PROTEIN_KINASE_ST"/>
    <property type="match status" value="1"/>
</dbReference>
<dbReference type="PANTHER" id="PTHR24346">
    <property type="entry name" value="MAP/MICROTUBULE AFFINITY-REGULATING KINASE"/>
    <property type="match status" value="1"/>
</dbReference>
<feature type="compositionally biased region" description="Low complexity" evidence="7">
    <location>
        <begin position="258"/>
        <end position="274"/>
    </location>
</feature>
<evidence type="ECO:0000259" key="8">
    <source>
        <dbReference type="PROSITE" id="PS50011"/>
    </source>
</evidence>
<feature type="non-terminal residue" evidence="9">
    <location>
        <position position="335"/>
    </location>
</feature>
<evidence type="ECO:0000256" key="2">
    <source>
        <dbReference type="ARBA" id="ARBA00022527"/>
    </source>
</evidence>
<reference evidence="9 10" key="1">
    <citation type="submission" date="2016-07" db="EMBL/GenBank/DDBJ databases">
        <title>Pervasive Adenine N6-methylation of Active Genes in Fungi.</title>
        <authorList>
            <consortium name="DOE Joint Genome Institute"/>
            <person name="Mondo S.J."/>
            <person name="Dannebaum R.O."/>
            <person name="Kuo R.C."/>
            <person name="Labutti K."/>
            <person name="Haridas S."/>
            <person name="Kuo A."/>
            <person name="Salamov A."/>
            <person name="Ahrendt S.R."/>
            <person name="Lipzen A."/>
            <person name="Sullivan W."/>
            <person name="Andreopoulos W.B."/>
            <person name="Clum A."/>
            <person name="Lindquist E."/>
            <person name="Daum C."/>
            <person name="Ramamoorthy G.K."/>
            <person name="Gryganskyi A."/>
            <person name="Culley D."/>
            <person name="Magnuson J.K."/>
            <person name="James T.Y."/>
            <person name="O'Malley M.A."/>
            <person name="Stajich J.E."/>
            <person name="Spatafora J.W."/>
            <person name="Visel A."/>
            <person name="Grigoriev I.V."/>
        </authorList>
    </citation>
    <scope>NUCLEOTIDE SEQUENCE [LARGE SCALE GENOMIC DNA]</scope>
    <source>
        <strain evidence="9 10">NRRL 1336</strain>
    </source>
</reference>
<dbReference type="GO" id="GO:0005524">
    <property type="term" value="F:ATP binding"/>
    <property type="evidence" value="ECO:0007669"/>
    <property type="project" value="UniProtKB-KW"/>
</dbReference>
<evidence type="ECO:0000256" key="5">
    <source>
        <dbReference type="ARBA" id="ARBA00022777"/>
    </source>
</evidence>
<keyword evidence="5 9" id="KW-0418">Kinase</keyword>
<feature type="domain" description="Protein kinase" evidence="8">
    <location>
        <begin position="1"/>
        <end position="201"/>
    </location>
</feature>